<name>A0AAN8JGI2_PATCE</name>
<dbReference type="InterPro" id="IPR024650">
    <property type="entry name" value="Peptidase_A2B"/>
</dbReference>
<evidence type="ECO:0000313" key="2">
    <source>
        <dbReference type="EMBL" id="KAK6175233.1"/>
    </source>
</evidence>
<sequence>MFVNSSTSVLLPTARAIVFNPSIYSARLEVRMVFDSGSQRTYITRAIQDYLCFPVVEQRTFMLKTFGSTLKTPKTLDVVSLHISTNNGDIRILAIVVPFICDKLCNQYLDRAQNGFPHLRNLNFADYNGEQIDLMIDMLIGSDEYWNFVTGEVVRGESGPTGLNTIL</sequence>
<protein>
    <recommendedName>
        <fullName evidence="1">Peptidase A2B Ty3 transposon peptidase domain-containing protein</fullName>
    </recommendedName>
</protein>
<keyword evidence="3" id="KW-1185">Reference proteome</keyword>
<evidence type="ECO:0000313" key="3">
    <source>
        <dbReference type="Proteomes" id="UP001347796"/>
    </source>
</evidence>
<dbReference type="EMBL" id="JAZGQO010000010">
    <property type="protein sequence ID" value="KAK6175233.1"/>
    <property type="molecule type" value="Genomic_DNA"/>
</dbReference>
<proteinExistence type="predicted"/>
<accession>A0AAN8JGI2</accession>
<dbReference type="AlphaFoldDB" id="A0AAN8JGI2"/>
<gene>
    <name evidence="2" type="ORF">SNE40_013740</name>
</gene>
<evidence type="ECO:0000259" key="1">
    <source>
        <dbReference type="Pfam" id="PF12384"/>
    </source>
</evidence>
<feature type="domain" description="Peptidase A2B Ty3 transposon peptidase" evidence="1">
    <location>
        <begin position="29"/>
        <end position="97"/>
    </location>
</feature>
<dbReference type="Proteomes" id="UP001347796">
    <property type="component" value="Unassembled WGS sequence"/>
</dbReference>
<dbReference type="Pfam" id="PF12384">
    <property type="entry name" value="Peptidase_A2B"/>
    <property type="match status" value="1"/>
</dbReference>
<organism evidence="2 3">
    <name type="scientific">Patella caerulea</name>
    <name type="common">Rayed Mediterranean limpet</name>
    <dbReference type="NCBI Taxonomy" id="87958"/>
    <lineage>
        <taxon>Eukaryota</taxon>
        <taxon>Metazoa</taxon>
        <taxon>Spiralia</taxon>
        <taxon>Lophotrochozoa</taxon>
        <taxon>Mollusca</taxon>
        <taxon>Gastropoda</taxon>
        <taxon>Patellogastropoda</taxon>
        <taxon>Patelloidea</taxon>
        <taxon>Patellidae</taxon>
        <taxon>Patella</taxon>
    </lineage>
</organism>
<reference evidence="2 3" key="1">
    <citation type="submission" date="2024-01" db="EMBL/GenBank/DDBJ databases">
        <title>The genome of the rayed Mediterranean limpet Patella caerulea (Linnaeus, 1758).</title>
        <authorList>
            <person name="Anh-Thu Weber A."/>
            <person name="Halstead-Nussloch G."/>
        </authorList>
    </citation>
    <scope>NUCLEOTIDE SEQUENCE [LARGE SCALE GENOMIC DNA]</scope>
    <source>
        <strain evidence="2">AATW-2023a</strain>
        <tissue evidence="2">Whole specimen</tissue>
    </source>
</reference>
<comment type="caution">
    <text evidence="2">The sequence shown here is derived from an EMBL/GenBank/DDBJ whole genome shotgun (WGS) entry which is preliminary data.</text>
</comment>